<dbReference type="GO" id="GO:0015385">
    <property type="term" value="F:sodium:proton antiporter activity"/>
    <property type="evidence" value="ECO:0007669"/>
    <property type="project" value="TreeGrafter"/>
</dbReference>
<evidence type="ECO:0000256" key="6">
    <source>
        <dbReference type="ARBA" id="ARBA00022989"/>
    </source>
</evidence>
<keyword evidence="3" id="KW-0813">Transport</keyword>
<dbReference type="EMBL" id="JAGSOJ010000007">
    <property type="protein sequence ID" value="MCM1992684.1"/>
    <property type="molecule type" value="Genomic_DNA"/>
</dbReference>
<feature type="transmembrane region" description="Helical" evidence="8">
    <location>
        <begin position="70"/>
        <end position="89"/>
    </location>
</feature>
<comment type="subcellular location">
    <subcellularLocation>
        <location evidence="1">Cell membrane</location>
        <topology evidence="1">Multi-pass membrane protein</topology>
    </subcellularLocation>
</comment>
<name>A0A9J6P970_9CLOT</name>
<dbReference type="RefSeq" id="WP_250861857.1">
    <property type="nucleotide sequence ID" value="NZ_JAGSOJ010000007.1"/>
</dbReference>
<feature type="transmembrane region" description="Helical" evidence="8">
    <location>
        <begin position="41"/>
        <end position="64"/>
    </location>
</feature>
<protein>
    <submittedName>
        <fullName evidence="9">Cation:proton antiporter</fullName>
    </submittedName>
</protein>
<dbReference type="PANTHER" id="PTHR34702:SF1">
    <property type="entry name" value="NA(+)_H(+) ANTIPORTER SUBUNIT F"/>
    <property type="match status" value="1"/>
</dbReference>
<keyword evidence="5 8" id="KW-0812">Transmembrane</keyword>
<sequence length="93" mass="10121">MNLETIEVIQNDFLIAAIVLGIMALVLLFRIVKGPHIIDRVLAADCIEVLSGFIMVVFGCVMNNSLYVDLGLVLALLGFIGTVLISKYLEGKL</sequence>
<proteinExistence type="inferred from homology"/>
<keyword evidence="6 8" id="KW-1133">Transmembrane helix</keyword>
<dbReference type="GO" id="GO:0005886">
    <property type="term" value="C:plasma membrane"/>
    <property type="evidence" value="ECO:0007669"/>
    <property type="project" value="UniProtKB-SubCell"/>
</dbReference>
<dbReference type="Pfam" id="PF04066">
    <property type="entry name" value="MrpF_PhaF"/>
    <property type="match status" value="1"/>
</dbReference>
<evidence type="ECO:0000256" key="5">
    <source>
        <dbReference type="ARBA" id="ARBA00022692"/>
    </source>
</evidence>
<reference evidence="9" key="1">
    <citation type="journal article" date="2021" name="mSystems">
        <title>Bacteria and Archaea Synergistically Convert Glycine Betaine to Biogenic Methane in the Formosa Cold Seep of the South China Sea.</title>
        <authorList>
            <person name="Li L."/>
            <person name="Zhang W."/>
            <person name="Zhang S."/>
            <person name="Song L."/>
            <person name="Sun Q."/>
            <person name="Zhang H."/>
            <person name="Xiang H."/>
            <person name="Dong X."/>
        </authorList>
    </citation>
    <scope>NUCLEOTIDE SEQUENCE</scope>
    <source>
        <strain evidence="9">ZWT</strain>
    </source>
</reference>
<evidence type="ECO:0000313" key="10">
    <source>
        <dbReference type="Proteomes" id="UP001056429"/>
    </source>
</evidence>
<comment type="caution">
    <text evidence="9">The sequence shown here is derived from an EMBL/GenBank/DDBJ whole genome shotgun (WGS) entry which is preliminary data.</text>
</comment>
<evidence type="ECO:0000256" key="3">
    <source>
        <dbReference type="ARBA" id="ARBA00022448"/>
    </source>
</evidence>
<evidence type="ECO:0000256" key="1">
    <source>
        <dbReference type="ARBA" id="ARBA00004651"/>
    </source>
</evidence>
<reference evidence="9" key="2">
    <citation type="submission" date="2021-04" db="EMBL/GenBank/DDBJ databases">
        <authorList>
            <person name="Dong X."/>
        </authorList>
    </citation>
    <scope>NUCLEOTIDE SEQUENCE</scope>
    <source>
        <strain evidence="9">ZWT</strain>
    </source>
</reference>
<evidence type="ECO:0000313" key="9">
    <source>
        <dbReference type="EMBL" id="MCM1992684.1"/>
    </source>
</evidence>
<keyword evidence="4" id="KW-1003">Cell membrane</keyword>
<comment type="similarity">
    <text evidence="2">Belongs to the CPA3 antiporters (TC 2.A.63) subunit F family.</text>
</comment>
<accession>A0A9J6P970</accession>
<dbReference type="AlphaFoldDB" id="A0A9J6P970"/>
<dbReference type="PANTHER" id="PTHR34702">
    <property type="entry name" value="NA(+)/H(+) ANTIPORTER SUBUNIT F1"/>
    <property type="match status" value="1"/>
</dbReference>
<feature type="transmembrane region" description="Helical" evidence="8">
    <location>
        <begin position="12"/>
        <end position="29"/>
    </location>
</feature>
<evidence type="ECO:0000256" key="4">
    <source>
        <dbReference type="ARBA" id="ARBA00022475"/>
    </source>
</evidence>
<dbReference type="InterPro" id="IPR007208">
    <property type="entry name" value="MrpF/PhaF-like"/>
</dbReference>
<evidence type="ECO:0000256" key="8">
    <source>
        <dbReference type="SAM" id="Phobius"/>
    </source>
</evidence>
<keyword evidence="10" id="KW-1185">Reference proteome</keyword>
<gene>
    <name evidence="9" type="ORF">KDK92_23455</name>
</gene>
<organism evidence="9 10">
    <name type="scientific">Oceanirhabdus seepicola</name>
    <dbReference type="NCBI Taxonomy" id="2828781"/>
    <lineage>
        <taxon>Bacteria</taxon>
        <taxon>Bacillati</taxon>
        <taxon>Bacillota</taxon>
        <taxon>Clostridia</taxon>
        <taxon>Eubacteriales</taxon>
        <taxon>Clostridiaceae</taxon>
        <taxon>Oceanirhabdus</taxon>
    </lineage>
</organism>
<evidence type="ECO:0000256" key="2">
    <source>
        <dbReference type="ARBA" id="ARBA00009212"/>
    </source>
</evidence>
<evidence type="ECO:0000256" key="7">
    <source>
        <dbReference type="ARBA" id="ARBA00023136"/>
    </source>
</evidence>
<keyword evidence="7 8" id="KW-0472">Membrane</keyword>
<dbReference type="Proteomes" id="UP001056429">
    <property type="component" value="Unassembled WGS sequence"/>
</dbReference>